<reference evidence="7 8" key="1">
    <citation type="submission" date="2011-09" db="EMBL/GenBank/DDBJ databases">
        <title>Complete sequence of chromosome of Thioflavicoccus mobilis 8321.</title>
        <authorList>
            <consortium name="US DOE Joint Genome Institute"/>
            <person name="Lucas S."/>
            <person name="Han J."/>
            <person name="Lapidus A."/>
            <person name="Cheng J.-F."/>
            <person name="Goodwin L."/>
            <person name="Pitluck S."/>
            <person name="Peters L."/>
            <person name="Ovchinnikova G."/>
            <person name="Lu M."/>
            <person name="Detter J.C."/>
            <person name="Han C."/>
            <person name="Tapia R."/>
            <person name="Land M."/>
            <person name="Hauser L."/>
            <person name="Kyrpides N."/>
            <person name="Ivanova N."/>
            <person name="Pagani I."/>
            <person name="Vogl K."/>
            <person name="Liu Z."/>
            <person name="Imhoff J."/>
            <person name="Thiel V."/>
            <person name="Frigaard N.-U."/>
            <person name="Bryant D."/>
            <person name="Woyke T."/>
        </authorList>
    </citation>
    <scope>NUCLEOTIDE SEQUENCE [LARGE SCALE GENOMIC DNA]</scope>
    <source>
        <strain evidence="7 8">8321</strain>
    </source>
</reference>
<dbReference type="HOGENOM" id="CLU_652020_0_0_6"/>
<evidence type="ECO:0000256" key="2">
    <source>
        <dbReference type="ARBA" id="ARBA00007671"/>
    </source>
</evidence>
<proteinExistence type="inferred from homology"/>
<dbReference type="InterPro" id="IPR012341">
    <property type="entry name" value="6hp_glycosidase-like_sf"/>
</dbReference>
<organism evidence="7 8">
    <name type="scientific">Thioflavicoccus mobilis 8321</name>
    <dbReference type="NCBI Taxonomy" id="765912"/>
    <lineage>
        <taxon>Bacteria</taxon>
        <taxon>Pseudomonadati</taxon>
        <taxon>Pseudomonadota</taxon>
        <taxon>Gammaproteobacteria</taxon>
        <taxon>Chromatiales</taxon>
        <taxon>Chromatiaceae</taxon>
        <taxon>Thioflavicoccus</taxon>
    </lineage>
</organism>
<sequence length="427" mass="47570">MTNGQNGATVEIDEAAGLGLAKATALLHACSTPDGFVASPTESDNYRRIWGRDGAILAIAALLTDDEELIATARRTFVTLAEYQGPHGEIPSNVDPVTRRVSFGGTTGRVDADLWFLIGCGEYWRATGDLAFLEHLLPAIEKVRFLLGAWEFNNRGLLYIPLTGDWADEYLHNGYVLYDQVLYLQAQRTLAAIHAALHGSPDHGLQERLGRLRHLIRANYWFDGDHIPDDAYHEILYRKGLQAAGHCGDEHWMASFSPSGYGYRFDGLANVLASLLEVADDDQRRQVDKFIAEQATNNALPLLPAFYPVIQPVDEDWKDLQMMFSYTFKNRPYEFHNGGLWPMVTGFYVADLAARGRVDDARRYLLAVHQANALTMEGEPWSFPEYVHGQALTPGGTRHQGWSAAAAVIGHYALEGRPPFRIDDHDA</sequence>
<dbReference type="EC" id="3.2.1.26" evidence="3"/>
<dbReference type="Gene3D" id="1.50.10.10">
    <property type="match status" value="1"/>
</dbReference>
<keyword evidence="6" id="KW-0326">Glycosidase</keyword>
<accession>L0GZM7</accession>
<dbReference type="GO" id="GO:0004564">
    <property type="term" value="F:beta-fructofuranosidase activity"/>
    <property type="evidence" value="ECO:0007669"/>
    <property type="project" value="UniProtKB-EC"/>
</dbReference>
<gene>
    <name evidence="7" type="ORF">Thimo_2013</name>
</gene>
<dbReference type="Pfam" id="PF12899">
    <property type="entry name" value="Glyco_hydro_100"/>
    <property type="match status" value="1"/>
</dbReference>
<dbReference type="EMBL" id="CP003051">
    <property type="protein sequence ID" value="AGA90774.1"/>
    <property type="molecule type" value="Genomic_DNA"/>
</dbReference>
<keyword evidence="5" id="KW-0119">Carbohydrate metabolism</keyword>
<comment type="similarity">
    <text evidence="2">Belongs to the glycosyl hydrolase 100 family.</text>
</comment>
<evidence type="ECO:0000256" key="5">
    <source>
        <dbReference type="ARBA" id="ARBA00023277"/>
    </source>
</evidence>
<evidence type="ECO:0000313" key="7">
    <source>
        <dbReference type="EMBL" id="AGA90774.1"/>
    </source>
</evidence>
<dbReference type="STRING" id="765912.Thimo_2013"/>
<keyword evidence="8" id="KW-1185">Reference proteome</keyword>
<dbReference type="OrthoDB" id="9763537at2"/>
<dbReference type="InterPro" id="IPR008928">
    <property type="entry name" value="6-hairpin_glycosidase_sf"/>
</dbReference>
<dbReference type="InterPro" id="IPR024746">
    <property type="entry name" value="Glyco_hydro_100"/>
</dbReference>
<dbReference type="eggNOG" id="COG3408">
    <property type="taxonomic scope" value="Bacteria"/>
</dbReference>
<dbReference type="RefSeq" id="WP_015280915.1">
    <property type="nucleotide sequence ID" value="NC_019940.1"/>
</dbReference>
<dbReference type="SUPFAM" id="SSF48208">
    <property type="entry name" value="Six-hairpin glycosidases"/>
    <property type="match status" value="1"/>
</dbReference>
<dbReference type="GO" id="GO:0005975">
    <property type="term" value="P:carbohydrate metabolic process"/>
    <property type="evidence" value="ECO:0007669"/>
    <property type="project" value="InterPro"/>
</dbReference>
<protein>
    <recommendedName>
        <fullName evidence="3">beta-fructofuranosidase</fullName>
        <ecNumber evidence="3">3.2.1.26</ecNumber>
    </recommendedName>
</protein>
<evidence type="ECO:0000313" key="8">
    <source>
        <dbReference type="Proteomes" id="UP000010816"/>
    </source>
</evidence>
<evidence type="ECO:0000256" key="4">
    <source>
        <dbReference type="ARBA" id="ARBA00022801"/>
    </source>
</evidence>
<dbReference type="KEGG" id="tmb:Thimo_2013"/>
<dbReference type="GO" id="GO:0033926">
    <property type="term" value="F:endo-alpha-N-acetylgalactosaminidase activity"/>
    <property type="evidence" value="ECO:0007669"/>
    <property type="project" value="InterPro"/>
</dbReference>
<dbReference type="Proteomes" id="UP000010816">
    <property type="component" value="Chromosome"/>
</dbReference>
<name>L0GZM7_9GAMM</name>
<evidence type="ECO:0000256" key="3">
    <source>
        <dbReference type="ARBA" id="ARBA00012758"/>
    </source>
</evidence>
<dbReference type="PATRIC" id="fig|765912.4.peg.1973"/>
<comment type="catalytic activity">
    <reaction evidence="1">
        <text>Hydrolysis of terminal non-reducing beta-D-fructofuranoside residues in beta-D-fructofuranosides.</text>
        <dbReference type="EC" id="3.2.1.26"/>
    </reaction>
</comment>
<evidence type="ECO:0000256" key="6">
    <source>
        <dbReference type="ARBA" id="ARBA00023295"/>
    </source>
</evidence>
<dbReference type="AlphaFoldDB" id="L0GZM7"/>
<keyword evidence="4" id="KW-0378">Hydrolase</keyword>
<evidence type="ECO:0000256" key="1">
    <source>
        <dbReference type="ARBA" id="ARBA00000094"/>
    </source>
</evidence>